<proteinExistence type="predicted"/>
<dbReference type="Proteomes" id="UP000005879">
    <property type="component" value="Segment"/>
</dbReference>
<dbReference type="SUPFAM" id="SSF54060">
    <property type="entry name" value="His-Me finger endonucleases"/>
    <property type="match status" value="1"/>
</dbReference>
<dbReference type="EMBL" id="JN051154">
    <property type="protein sequence ID" value="AER59771.1"/>
    <property type="molecule type" value="Genomic_DNA"/>
</dbReference>
<dbReference type="GeneID" id="11294560"/>
<evidence type="ECO:0000259" key="1">
    <source>
        <dbReference type="Pfam" id="PF07463"/>
    </source>
</evidence>
<keyword evidence="2" id="KW-0255">Endonuclease</keyword>
<name>G8FUZ5_9CAUD</name>
<dbReference type="InterPro" id="IPR044925">
    <property type="entry name" value="His-Me_finger_sf"/>
</dbReference>
<sequence>MTFWLPIKGYKNYEVSEDGRIRSIDRVVKSANGQKRHYAGRELRQSMSAGYSSVFLSENDKGRTMYVHTAVAEAFNRKPYGSSGHRLVVKHIDGDRTNNHASNLEWSVWKPSRVDRVPRTGFSVYVVNTEKIYPSIRAAARATGVSAQQIKDVIKHGGTANGIAFMKGDNND</sequence>
<dbReference type="Gene3D" id="3.90.75.20">
    <property type="match status" value="1"/>
</dbReference>
<gene>
    <name evidence="2" type="ORF">clP1_012</name>
</gene>
<dbReference type="GO" id="GO:0004519">
    <property type="term" value="F:endonuclease activity"/>
    <property type="evidence" value="ECO:0007669"/>
    <property type="project" value="UniProtKB-KW"/>
</dbReference>
<dbReference type="GO" id="GO:0016788">
    <property type="term" value="F:hydrolase activity, acting on ester bonds"/>
    <property type="evidence" value="ECO:0007669"/>
    <property type="project" value="InterPro"/>
</dbReference>
<keyword evidence="3" id="KW-1185">Reference proteome</keyword>
<keyword evidence="2" id="KW-0540">Nuclease</keyword>
<organism evidence="2 3">
    <name type="scientific">Pediococcus phage cIP1</name>
    <dbReference type="NCBI Taxonomy" id="2681621"/>
    <lineage>
        <taxon>Viruses</taxon>
        <taxon>Duplodnaviria</taxon>
        <taxon>Heunggongvirae</taxon>
        <taxon>Uroviricota</taxon>
        <taxon>Caudoviricetes</taxon>
        <taxon>Coetzeevirus</taxon>
        <taxon>Coetzeevirus cIP1</taxon>
    </lineage>
</organism>
<dbReference type="RefSeq" id="YP_004934177.1">
    <property type="nucleotide sequence ID" value="NC_016161.1"/>
</dbReference>
<keyword evidence="2" id="KW-0378">Hydrolase</keyword>
<protein>
    <submittedName>
        <fullName evidence="2">HNH homing endonuclease</fullName>
    </submittedName>
</protein>
<dbReference type="InterPro" id="IPR010902">
    <property type="entry name" value="NUMOD4"/>
</dbReference>
<accession>G8FUZ5</accession>
<dbReference type="Pfam" id="PF07463">
    <property type="entry name" value="NUMOD4"/>
    <property type="match status" value="1"/>
</dbReference>
<reference evidence="2 3" key="1">
    <citation type="journal article" date="2012" name="Gene">
        <title>Genome sequence of the phage clP1, which infects the beer spoilage bacterium Pediococcus damnosus.</title>
        <authorList>
            <person name="Kelly D."/>
            <person name="O'Sullivan O."/>
            <person name="Mills S."/>
            <person name="McAuliffe O."/>
            <person name="Ross R.P."/>
            <person name="Neve H."/>
            <person name="Coffey A."/>
        </authorList>
    </citation>
    <scope>NUCLEOTIDE SEQUENCE [LARGE SCALE GENOMIC DNA]</scope>
</reference>
<evidence type="ECO:0000313" key="3">
    <source>
        <dbReference type="Proteomes" id="UP000005879"/>
    </source>
</evidence>
<dbReference type="KEGG" id="vg:11294560"/>
<feature type="domain" description="NUMOD4" evidence="1">
    <location>
        <begin position="4"/>
        <end position="56"/>
    </location>
</feature>
<evidence type="ECO:0000313" key="2">
    <source>
        <dbReference type="EMBL" id="AER59771.1"/>
    </source>
</evidence>